<dbReference type="Proteomes" id="UP000316199">
    <property type="component" value="Unassembled WGS sequence"/>
</dbReference>
<organism evidence="2 3">
    <name type="scientific">OM182 bacterium</name>
    <dbReference type="NCBI Taxonomy" id="2510334"/>
    <lineage>
        <taxon>Bacteria</taxon>
        <taxon>Pseudomonadati</taxon>
        <taxon>Pseudomonadota</taxon>
        <taxon>Gammaproteobacteria</taxon>
        <taxon>OMG group</taxon>
        <taxon>OM182 clade</taxon>
    </lineage>
</organism>
<dbReference type="InterPro" id="IPR011460">
    <property type="entry name" value="Lcl_C"/>
</dbReference>
<gene>
    <name evidence="2" type="ORF">EVA68_06650</name>
</gene>
<dbReference type="EMBL" id="SHAG01000030">
    <property type="protein sequence ID" value="RZO75593.1"/>
    <property type="molecule type" value="Genomic_DNA"/>
</dbReference>
<reference evidence="2 3" key="1">
    <citation type="submission" date="2019-02" db="EMBL/GenBank/DDBJ databases">
        <title>Prokaryotic population dynamics and viral predation in marine succession experiment using metagenomics: the confinement effect.</title>
        <authorList>
            <person name="Haro-Moreno J.M."/>
            <person name="Rodriguez-Valera F."/>
            <person name="Lopez-Perez M."/>
        </authorList>
    </citation>
    <scope>NUCLEOTIDE SEQUENCE [LARGE SCALE GENOMIC DNA]</scope>
    <source>
        <strain evidence="2">MED-G157</strain>
    </source>
</reference>
<dbReference type="AlphaFoldDB" id="A0A520RZE2"/>
<sequence>MKRLICVLLIFTMLIGCGRRLPPDCREVIDAADFGRFEIRDGGIAFDPDFDVEWFRCSVGERFVNDRCVGSPMFLQWEDGVITVEEMNEKVAGRWRLPSLDELASLKVKGCGNPSVNTNVFPSILVENYWAIDKSPHYGFRCGTYTYSGATSCRLFDNLERPLLIVRDIEN</sequence>
<evidence type="ECO:0000313" key="2">
    <source>
        <dbReference type="EMBL" id="RZO75593.1"/>
    </source>
</evidence>
<feature type="domain" description="Lcl C-terminal" evidence="1">
    <location>
        <begin position="47"/>
        <end position="134"/>
    </location>
</feature>
<comment type="caution">
    <text evidence="2">The sequence shown here is derived from an EMBL/GenBank/DDBJ whole genome shotgun (WGS) entry which is preliminary data.</text>
</comment>
<protein>
    <submittedName>
        <fullName evidence="2">DUF1566 domain-containing protein</fullName>
    </submittedName>
</protein>
<evidence type="ECO:0000313" key="3">
    <source>
        <dbReference type="Proteomes" id="UP000316199"/>
    </source>
</evidence>
<evidence type="ECO:0000259" key="1">
    <source>
        <dbReference type="Pfam" id="PF07603"/>
    </source>
</evidence>
<dbReference type="Pfam" id="PF07603">
    <property type="entry name" value="Lcl_C"/>
    <property type="match status" value="1"/>
</dbReference>
<accession>A0A520RZE2</accession>
<proteinExistence type="predicted"/>
<name>A0A520RZE2_9GAMM</name>
<dbReference type="PROSITE" id="PS51257">
    <property type="entry name" value="PROKAR_LIPOPROTEIN"/>
    <property type="match status" value="1"/>
</dbReference>